<dbReference type="KEGG" id="jeh:EJN90_09400"/>
<name>A0A3S9HBU5_9LACT</name>
<gene>
    <name evidence="1" type="ORF">EJN90_09400</name>
</gene>
<accession>A0A3S9HBU5</accession>
<reference evidence="2" key="1">
    <citation type="submission" date="2018-12" db="EMBL/GenBank/DDBJ databases">
        <title>Complete genome sequencing of Jeotgalibaca sp. H21T32.</title>
        <authorList>
            <person name="Bae J.-W."/>
            <person name="Lee S.-Y."/>
        </authorList>
    </citation>
    <scope>NUCLEOTIDE SEQUENCE [LARGE SCALE GENOMIC DNA]</scope>
    <source>
        <strain evidence="2">H21T32</strain>
    </source>
</reference>
<evidence type="ECO:0000313" key="2">
    <source>
        <dbReference type="Proteomes" id="UP000273326"/>
    </source>
</evidence>
<dbReference type="AlphaFoldDB" id="A0A3S9HBU5"/>
<dbReference type="EMBL" id="CP034465">
    <property type="protein sequence ID" value="AZP04836.1"/>
    <property type="molecule type" value="Genomic_DNA"/>
</dbReference>
<dbReference type="Proteomes" id="UP000273326">
    <property type="component" value="Chromosome"/>
</dbReference>
<evidence type="ECO:0000313" key="1">
    <source>
        <dbReference type="EMBL" id="AZP04836.1"/>
    </source>
</evidence>
<keyword evidence="2" id="KW-1185">Reference proteome</keyword>
<organism evidence="1 2">
    <name type="scientific">Jeotgalibaca ciconiae</name>
    <dbReference type="NCBI Taxonomy" id="2496265"/>
    <lineage>
        <taxon>Bacteria</taxon>
        <taxon>Bacillati</taxon>
        <taxon>Bacillota</taxon>
        <taxon>Bacilli</taxon>
        <taxon>Lactobacillales</taxon>
        <taxon>Carnobacteriaceae</taxon>
        <taxon>Jeotgalibaca</taxon>
    </lineage>
</organism>
<sequence length="64" mass="7384">MRASLLIQGQISYFFIGQGGLVRFSYSEGWKTQNPKNSFVLSQMTKKIFLKSFSPRKSYCSFCD</sequence>
<proteinExistence type="predicted"/>
<protein>
    <submittedName>
        <fullName evidence="1">Uncharacterized protein</fullName>
    </submittedName>
</protein>